<accession>A0A160VHH2</accession>
<evidence type="ECO:0000259" key="4">
    <source>
        <dbReference type="PROSITE" id="PS50968"/>
    </source>
</evidence>
<dbReference type="GO" id="GO:0009317">
    <property type="term" value="C:acetyl-CoA carboxylase complex"/>
    <property type="evidence" value="ECO:0007669"/>
    <property type="project" value="InterPro"/>
</dbReference>
<dbReference type="PRINTS" id="PR01071">
    <property type="entry name" value="ACOABIOTINCC"/>
</dbReference>
<dbReference type="InterPro" id="IPR011053">
    <property type="entry name" value="Single_hybrid_motif"/>
</dbReference>
<dbReference type="FunFam" id="2.40.50.100:FF:000003">
    <property type="entry name" value="Acetyl-CoA carboxylase biotin carboxyl carrier protein"/>
    <property type="match status" value="1"/>
</dbReference>
<dbReference type="CDD" id="cd06850">
    <property type="entry name" value="biotinyl_domain"/>
    <property type="match status" value="1"/>
</dbReference>
<gene>
    <name evidence="5" type="ORF">MGWOODY_Mmi822</name>
</gene>
<dbReference type="PANTHER" id="PTHR45266">
    <property type="entry name" value="OXALOACETATE DECARBOXYLASE ALPHA CHAIN"/>
    <property type="match status" value="1"/>
</dbReference>
<evidence type="ECO:0000256" key="1">
    <source>
        <dbReference type="ARBA" id="ARBA00017562"/>
    </source>
</evidence>
<dbReference type="Pfam" id="PF00364">
    <property type="entry name" value="Biotin_lipoyl"/>
    <property type="match status" value="1"/>
</dbReference>
<dbReference type="NCBIfam" id="TIGR00531">
    <property type="entry name" value="BCCP"/>
    <property type="match status" value="1"/>
</dbReference>
<organism evidence="5">
    <name type="scientific">hydrothermal vent metagenome</name>
    <dbReference type="NCBI Taxonomy" id="652676"/>
    <lineage>
        <taxon>unclassified sequences</taxon>
        <taxon>metagenomes</taxon>
        <taxon>ecological metagenomes</taxon>
    </lineage>
</organism>
<evidence type="ECO:0000256" key="2">
    <source>
        <dbReference type="ARBA" id="ARBA00023267"/>
    </source>
</evidence>
<protein>
    <recommendedName>
        <fullName evidence="1">Biotin carboxyl carrier protein of acetyl-CoA carboxylase</fullName>
    </recommendedName>
</protein>
<dbReference type="InterPro" id="IPR001249">
    <property type="entry name" value="AcCoA_biotinCC"/>
</dbReference>
<dbReference type="EMBL" id="FAXC01000260">
    <property type="protein sequence ID" value="CUV09529.1"/>
    <property type="molecule type" value="Genomic_DNA"/>
</dbReference>
<evidence type="ECO:0000313" key="5">
    <source>
        <dbReference type="EMBL" id="CUV09529.1"/>
    </source>
</evidence>
<dbReference type="InterPro" id="IPR050709">
    <property type="entry name" value="Biotin_Carboxyl_Carrier/Decarb"/>
</dbReference>
<dbReference type="GO" id="GO:0003989">
    <property type="term" value="F:acetyl-CoA carboxylase activity"/>
    <property type="evidence" value="ECO:0007669"/>
    <property type="project" value="InterPro"/>
</dbReference>
<dbReference type="PANTHER" id="PTHR45266:SF3">
    <property type="entry name" value="OXALOACETATE DECARBOXYLASE ALPHA CHAIN"/>
    <property type="match status" value="1"/>
</dbReference>
<evidence type="ECO:0000256" key="3">
    <source>
        <dbReference type="SAM" id="MobiDB-lite"/>
    </source>
</evidence>
<dbReference type="SUPFAM" id="SSF51230">
    <property type="entry name" value="Single hybrid motif"/>
    <property type="match status" value="1"/>
</dbReference>
<feature type="domain" description="Lipoyl-binding" evidence="4">
    <location>
        <begin position="75"/>
        <end position="151"/>
    </location>
</feature>
<feature type="region of interest" description="Disordered" evidence="3">
    <location>
        <begin position="48"/>
        <end position="102"/>
    </location>
</feature>
<dbReference type="GO" id="GO:0006633">
    <property type="term" value="P:fatty acid biosynthetic process"/>
    <property type="evidence" value="ECO:0007669"/>
    <property type="project" value="InterPro"/>
</dbReference>
<dbReference type="AlphaFoldDB" id="A0A160VHH2"/>
<sequence>MWQDRLKEILYILENSDVNEIDVTFFGIRYRVVKEAPGVEEGLPVATVTPKQTTDRSDIPEMSETATEEPDSTPGVEVLSPMPGTFYRAPSPDDPPFVKEGDSVKKGDPLCIIEAMKIMNEIEAEDIGVIQKILVESGQAVEFNQPLFIIEPN</sequence>
<dbReference type="PROSITE" id="PS50968">
    <property type="entry name" value="BIOTINYL_LIPOYL"/>
    <property type="match status" value="1"/>
</dbReference>
<name>A0A160VHH2_9ZZZZ</name>
<keyword evidence="2" id="KW-0092">Biotin</keyword>
<reference evidence="5" key="1">
    <citation type="submission" date="2015-10" db="EMBL/GenBank/DDBJ databases">
        <authorList>
            <person name="Gilbert D.G."/>
        </authorList>
    </citation>
    <scope>NUCLEOTIDE SEQUENCE</scope>
</reference>
<proteinExistence type="predicted"/>
<dbReference type="InterPro" id="IPR000089">
    <property type="entry name" value="Biotin_lipoyl"/>
</dbReference>
<dbReference type="Gene3D" id="2.40.50.100">
    <property type="match status" value="1"/>
</dbReference>